<evidence type="ECO:0000256" key="3">
    <source>
        <dbReference type="SAM" id="MobiDB-lite"/>
    </source>
</evidence>
<accession>B6K4Q9</accession>
<dbReference type="InterPro" id="IPR047197">
    <property type="entry name" value="THYN1-like_EVE"/>
</dbReference>
<dbReference type="InterPro" id="IPR052181">
    <property type="entry name" value="5hmC_binding"/>
</dbReference>
<dbReference type="RefSeq" id="XP_002174759.1">
    <property type="nucleotide sequence ID" value="XM_002174723.1"/>
</dbReference>
<evidence type="ECO:0000313" key="6">
    <source>
        <dbReference type="Proteomes" id="UP000001744"/>
    </source>
</evidence>
<dbReference type="FunFam" id="3.10.590.10:FF:000006">
    <property type="entry name" value="Chromosome 7, whole genome shotgun sequence"/>
    <property type="match status" value="1"/>
</dbReference>
<sequence length="219" mass="26035">MTQKQKRSFDDLENAETTQETDEKEERQLHYWLMKAEPDTRFVNGTDIAFDYEMLEELTKNGEYKAWGGVRNYEARNMIKSEMKLGDLVFFYYSNCKPPRIAGVMEICREAFPEANAFNKENPYYDPKSDPERPRWFSIGVKAKFKLKREIPLHELRMYSNNQLANMESLKRSRLSVSRVSPREWQFILDLAEQASPDATSFYIKKRRKLEEHLKDVHP</sequence>
<dbReference type="PANTHER" id="PTHR14087:SF7">
    <property type="entry name" value="THYMOCYTE NUCLEAR PROTEIN 1"/>
    <property type="match status" value="1"/>
</dbReference>
<proteinExistence type="predicted"/>
<feature type="domain" description="EVE" evidence="4">
    <location>
        <begin position="31"/>
        <end position="190"/>
    </location>
</feature>
<keyword evidence="6" id="KW-1185">Reference proteome</keyword>
<dbReference type="OrthoDB" id="41445at2759"/>
<evidence type="ECO:0000256" key="2">
    <source>
        <dbReference type="ARBA" id="ARBA00023242"/>
    </source>
</evidence>
<protein>
    <submittedName>
        <fullName evidence="5">DUF55 family protein</fullName>
    </submittedName>
</protein>
<dbReference type="Pfam" id="PF01878">
    <property type="entry name" value="EVE"/>
    <property type="match status" value="1"/>
</dbReference>
<dbReference type="EMBL" id="KE651167">
    <property type="protein sequence ID" value="EEB08466.1"/>
    <property type="molecule type" value="Genomic_DNA"/>
</dbReference>
<feature type="region of interest" description="Disordered" evidence="3">
    <location>
        <begin position="1"/>
        <end position="26"/>
    </location>
</feature>
<dbReference type="VEuPathDB" id="FungiDB:SJAG_03621"/>
<evidence type="ECO:0000259" key="4">
    <source>
        <dbReference type="Pfam" id="PF01878"/>
    </source>
</evidence>
<dbReference type="PANTHER" id="PTHR14087">
    <property type="entry name" value="THYMOCYTE NUCLEAR PROTEIN 1"/>
    <property type="match status" value="1"/>
</dbReference>
<dbReference type="InterPro" id="IPR015947">
    <property type="entry name" value="PUA-like_sf"/>
</dbReference>
<evidence type="ECO:0000256" key="1">
    <source>
        <dbReference type="ARBA" id="ARBA00004123"/>
    </source>
</evidence>
<dbReference type="eggNOG" id="KOG3383">
    <property type="taxonomic scope" value="Eukaryota"/>
</dbReference>
<dbReference type="OMA" id="DVQFIRM"/>
<feature type="compositionally biased region" description="Acidic residues" evidence="3">
    <location>
        <begin position="11"/>
        <end position="23"/>
    </location>
</feature>
<dbReference type="JaponicusDB" id="SJAG_03621"/>
<gene>
    <name evidence="5" type="ORF">SJAG_03621</name>
</gene>
<dbReference type="Proteomes" id="UP000001744">
    <property type="component" value="Unassembled WGS sequence"/>
</dbReference>
<dbReference type="HOGENOM" id="CLU_041799_2_2_1"/>
<organism evidence="5 6">
    <name type="scientific">Schizosaccharomyces japonicus (strain yFS275 / FY16936)</name>
    <name type="common">Fission yeast</name>
    <dbReference type="NCBI Taxonomy" id="402676"/>
    <lineage>
        <taxon>Eukaryota</taxon>
        <taxon>Fungi</taxon>
        <taxon>Dikarya</taxon>
        <taxon>Ascomycota</taxon>
        <taxon>Taphrinomycotina</taxon>
        <taxon>Schizosaccharomycetes</taxon>
        <taxon>Schizosaccharomycetales</taxon>
        <taxon>Schizosaccharomycetaceae</taxon>
        <taxon>Schizosaccharomyces</taxon>
    </lineage>
</organism>
<dbReference type="CDD" id="cd21133">
    <property type="entry name" value="EVE"/>
    <property type="match status" value="1"/>
</dbReference>
<dbReference type="STRING" id="402676.B6K4Q9"/>
<dbReference type="SUPFAM" id="SSF88697">
    <property type="entry name" value="PUA domain-like"/>
    <property type="match status" value="1"/>
</dbReference>
<comment type="subcellular location">
    <subcellularLocation>
        <location evidence="1">Nucleus</location>
    </subcellularLocation>
</comment>
<dbReference type="AlphaFoldDB" id="B6K4Q9"/>
<evidence type="ECO:0000313" key="5">
    <source>
        <dbReference type="EMBL" id="EEB08466.1"/>
    </source>
</evidence>
<keyword evidence="2" id="KW-0539">Nucleus</keyword>
<dbReference type="GeneID" id="7051329"/>
<name>B6K4Q9_SCHJY</name>
<dbReference type="Gene3D" id="3.10.590.10">
    <property type="entry name" value="ph1033 like domains"/>
    <property type="match status" value="1"/>
</dbReference>
<dbReference type="GO" id="GO:0005634">
    <property type="term" value="C:nucleus"/>
    <property type="evidence" value="ECO:0000318"/>
    <property type="project" value="GO_Central"/>
</dbReference>
<dbReference type="InterPro" id="IPR002740">
    <property type="entry name" value="EVE_domain"/>
</dbReference>
<reference evidence="5 6" key="1">
    <citation type="journal article" date="2011" name="Science">
        <title>Comparative functional genomics of the fission yeasts.</title>
        <authorList>
            <person name="Rhind N."/>
            <person name="Chen Z."/>
            <person name="Yassour M."/>
            <person name="Thompson D.A."/>
            <person name="Haas B.J."/>
            <person name="Habib N."/>
            <person name="Wapinski I."/>
            <person name="Roy S."/>
            <person name="Lin M.F."/>
            <person name="Heiman D.I."/>
            <person name="Young S.K."/>
            <person name="Furuya K."/>
            <person name="Guo Y."/>
            <person name="Pidoux A."/>
            <person name="Chen H.M."/>
            <person name="Robbertse B."/>
            <person name="Goldberg J.M."/>
            <person name="Aoki K."/>
            <person name="Bayne E.H."/>
            <person name="Berlin A.M."/>
            <person name="Desjardins C.A."/>
            <person name="Dobbs E."/>
            <person name="Dukaj L."/>
            <person name="Fan L."/>
            <person name="FitzGerald M.G."/>
            <person name="French C."/>
            <person name="Gujja S."/>
            <person name="Hansen K."/>
            <person name="Keifenheim D."/>
            <person name="Levin J.Z."/>
            <person name="Mosher R.A."/>
            <person name="Mueller C.A."/>
            <person name="Pfiffner J."/>
            <person name="Priest M."/>
            <person name="Russ C."/>
            <person name="Smialowska A."/>
            <person name="Swoboda P."/>
            <person name="Sykes S.M."/>
            <person name="Vaughn M."/>
            <person name="Vengrova S."/>
            <person name="Yoder R."/>
            <person name="Zeng Q."/>
            <person name="Allshire R."/>
            <person name="Baulcombe D."/>
            <person name="Birren B.W."/>
            <person name="Brown W."/>
            <person name="Ekwall K."/>
            <person name="Kellis M."/>
            <person name="Leatherwood J."/>
            <person name="Levin H."/>
            <person name="Margalit H."/>
            <person name="Martienssen R."/>
            <person name="Nieduszynski C.A."/>
            <person name="Spatafora J.W."/>
            <person name="Friedman N."/>
            <person name="Dalgaard J.Z."/>
            <person name="Baumann P."/>
            <person name="Niki H."/>
            <person name="Regev A."/>
            <person name="Nusbaum C."/>
        </authorList>
    </citation>
    <scope>NUCLEOTIDE SEQUENCE [LARGE SCALE GENOMIC DNA]</scope>
    <source>
        <strain evidence="6">yFS275 / FY16936</strain>
    </source>
</reference>